<dbReference type="AlphaFoldDB" id="A0A3S3Y9F8"/>
<dbReference type="EMBL" id="SBLC01000020">
    <property type="protein sequence ID" value="RWY39656.1"/>
    <property type="molecule type" value="Genomic_DNA"/>
</dbReference>
<dbReference type="Gene3D" id="2.150.10.10">
    <property type="entry name" value="Serralysin-like metalloprotease, C-terminal"/>
    <property type="match status" value="6"/>
</dbReference>
<gene>
    <name evidence="10" type="ORF">EP867_13570</name>
</gene>
<comment type="subcellular location">
    <subcellularLocation>
        <location evidence="1">Membrane</location>
    </subcellularLocation>
    <subcellularLocation>
        <location evidence="2">Secreted</location>
    </subcellularLocation>
</comment>
<dbReference type="GO" id="GO:0005576">
    <property type="term" value="C:extracellular region"/>
    <property type="evidence" value="ECO:0007669"/>
    <property type="project" value="UniProtKB-SubCell"/>
</dbReference>
<dbReference type="Pfam" id="PF13403">
    <property type="entry name" value="Hint_2"/>
    <property type="match status" value="1"/>
</dbReference>
<organism evidence="10 11">
    <name type="scientific">Falsigemmobacter intermedius</name>
    <dbReference type="NCBI Taxonomy" id="1553448"/>
    <lineage>
        <taxon>Bacteria</taxon>
        <taxon>Pseudomonadati</taxon>
        <taxon>Pseudomonadota</taxon>
        <taxon>Alphaproteobacteria</taxon>
        <taxon>Rhodobacterales</taxon>
        <taxon>Paracoccaceae</taxon>
        <taxon>Falsigemmobacter</taxon>
    </lineage>
</organism>
<dbReference type="PANTHER" id="PTHR38340:SF1">
    <property type="entry name" value="S-LAYER PROTEIN"/>
    <property type="match status" value="1"/>
</dbReference>
<dbReference type="PRINTS" id="PR00313">
    <property type="entry name" value="CABNDNGRPT"/>
</dbReference>
<sequence>MSGGQGQDSLYGDEGQDHLYGGEGADLLKGGEGDDLLVGYTGDGGGGADDRDTIFGGFGSDTIHGDAGDDLLSGDGGSDFLYGGEGNDEVHGHNAHDQVTDPVGDELYGGAGSDSLYGGSGADLLDGGSGNDRLFGGAGGDTLFGAGGSDFLSGGSGNDQLFGGDGPDTLYGGTGDDYLEVANGGHLDGGEGDDTLRGGDQASTLYGGDGQDLIFGSQGADLIRDGDAATIYGGGGNDDIRLGSLQNAAAPGWIEGEDGDDIIDVYGGGHHICGGEGADDISVSAAPGLGVSTIYGGSGDDKLTAEASVEAHGGDGSDYFNVFGPGAATLYGGSGDDLLSGGAGDDRLYGEEDDDLLSGGDGADSLFGGTGRDTLFGDSGADHLEGGAGDDTLIGDAGSDTLYGGEGNDMIGGGEGSYRFVDGQTHYHIDPDDAPDSLYGGEGFDTFYVGSGDVIADFNTATGGDIRDGDRSNNDFVDLSHFYNASTLAVMNAARSAMGEPVYRTPLDWLRADQADGVLSDISPANGFQDSFTLRILNGGVPVAGSDLTVENTNVICFAATTVLQTPKGGRAAGSLRPGDLVSTRSGRAERVTWCGLRRVSCYEMQIMPYLRPVLIPAHALGPGCPAADLLLSGNHRLQLEPGGGLLAARLLLGRRGVRRVILPQGVDYVHILFDRHLLLDAQGVAAESLWPGPKAMNSLDPASREEIYHLYPALRYGWLPEPAAAFLQGKRALHYLDRLSGPSFSPAESSVVQTCQ</sequence>
<dbReference type="SUPFAM" id="SSF51294">
    <property type="entry name" value="Hedgehog/intein (Hint) domain"/>
    <property type="match status" value="1"/>
</dbReference>
<dbReference type="OrthoDB" id="6305173at2"/>
<evidence type="ECO:0000256" key="2">
    <source>
        <dbReference type="ARBA" id="ARBA00004613"/>
    </source>
</evidence>
<dbReference type="InterPro" id="IPR003995">
    <property type="entry name" value="RTX_toxin_determinant-A"/>
</dbReference>
<protein>
    <recommendedName>
        <fullName evidence="9">Hedgehog/Intein (Hint) domain-containing protein</fullName>
    </recommendedName>
</protein>
<name>A0A3S3Y9F8_9RHOB</name>
<dbReference type="GO" id="GO:0016020">
    <property type="term" value="C:membrane"/>
    <property type="evidence" value="ECO:0007669"/>
    <property type="project" value="UniProtKB-SubCell"/>
</dbReference>
<evidence type="ECO:0000313" key="10">
    <source>
        <dbReference type="EMBL" id="RWY39656.1"/>
    </source>
</evidence>
<evidence type="ECO:0000256" key="5">
    <source>
        <dbReference type="ARBA" id="ARBA00022737"/>
    </source>
</evidence>
<evidence type="ECO:0000256" key="4">
    <source>
        <dbReference type="ARBA" id="ARBA00022656"/>
    </source>
</evidence>
<dbReference type="InterPro" id="IPR011049">
    <property type="entry name" value="Serralysin-like_metalloprot_C"/>
</dbReference>
<dbReference type="PROSITE" id="PS00330">
    <property type="entry name" value="HEMOLYSIN_CALCIUM"/>
    <property type="match status" value="6"/>
</dbReference>
<accession>A0A3S3Y9F8</accession>
<keyword evidence="6" id="KW-0843">Virulence</keyword>
<dbReference type="InterPro" id="IPR036844">
    <property type="entry name" value="Hint_dom_sf"/>
</dbReference>
<dbReference type="InterPro" id="IPR028992">
    <property type="entry name" value="Hedgehog/Intein_dom"/>
</dbReference>
<feature type="compositionally biased region" description="Basic and acidic residues" evidence="8">
    <location>
        <begin position="88"/>
        <end position="99"/>
    </location>
</feature>
<evidence type="ECO:0000256" key="1">
    <source>
        <dbReference type="ARBA" id="ARBA00004370"/>
    </source>
</evidence>
<keyword evidence="3" id="KW-0964">Secreted</keyword>
<dbReference type="RefSeq" id="WP_128490026.1">
    <property type="nucleotide sequence ID" value="NZ_JBHLXB010000126.1"/>
</dbReference>
<feature type="region of interest" description="Disordered" evidence="8">
    <location>
        <begin position="1"/>
        <end position="26"/>
    </location>
</feature>
<dbReference type="Proteomes" id="UP000287168">
    <property type="component" value="Unassembled WGS sequence"/>
</dbReference>
<dbReference type="SUPFAM" id="SSF51120">
    <property type="entry name" value="beta-Roll"/>
    <property type="match status" value="4"/>
</dbReference>
<dbReference type="InterPro" id="IPR050557">
    <property type="entry name" value="RTX_toxin/Mannuronan_C5-epim"/>
</dbReference>
<keyword evidence="11" id="KW-1185">Reference proteome</keyword>
<evidence type="ECO:0000259" key="9">
    <source>
        <dbReference type="Pfam" id="PF13403"/>
    </source>
</evidence>
<feature type="region of interest" description="Disordered" evidence="8">
    <location>
        <begin position="157"/>
        <end position="203"/>
    </location>
</feature>
<proteinExistence type="predicted"/>
<keyword evidence="7" id="KW-0472">Membrane</keyword>
<dbReference type="Pfam" id="PF00353">
    <property type="entry name" value="HemolysinCabind"/>
    <property type="match status" value="9"/>
</dbReference>
<keyword evidence="4" id="KW-0800">Toxin</keyword>
<dbReference type="GO" id="GO:0090729">
    <property type="term" value="F:toxin activity"/>
    <property type="evidence" value="ECO:0007669"/>
    <property type="project" value="UniProtKB-KW"/>
</dbReference>
<evidence type="ECO:0000256" key="6">
    <source>
        <dbReference type="ARBA" id="ARBA00023026"/>
    </source>
</evidence>
<reference evidence="10 11" key="1">
    <citation type="journal article" date="2015" name="Int. J. Syst. Evol. Microbiol.">
        <title>Gemmobacter intermedius sp. nov., isolated from a white stork (Ciconia ciconia).</title>
        <authorList>
            <person name="Kampfer P."/>
            <person name="Jerzak L."/>
            <person name="Wilharm G."/>
            <person name="Golke J."/>
            <person name="Busse H.J."/>
            <person name="Glaeser S.P."/>
        </authorList>
    </citation>
    <scope>NUCLEOTIDE SEQUENCE [LARGE SCALE GENOMIC DNA]</scope>
    <source>
        <strain evidence="10 11">119/4</strain>
    </source>
</reference>
<keyword evidence="5" id="KW-0677">Repeat</keyword>
<dbReference type="PRINTS" id="PR01488">
    <property type="entry name" value="RTXTOXINA"/>
</dbReference>
<dbReference type="GO" id="GO:0005509">
    <property type="term" value="F:calcium ion binding"/>
    <property type="evidence" value="ECO:0007669"/>
    <property type="project" value="InterPro"/>
</dbReference>
<dbReference type="InterPro" id="IPR001343">
    <property type="entry name" value="Hemolysn_Ca-bd"/>
</dbReference>
<evidence type="ECO:0000256" key="8">
    <source>
        <dbReference type="SAM" id="MobiDB-lite"/>
    </source>
</evidence>
<feature type="domain" description="Hedgehog/Intein (Hint)" evidence="9">
    <location>
        <begin position="556"/>
        <end position="693"/>
    </location>
</feature>
<dbReference type="PANTHER" id="PTHR38340">
    <property type="entry name" value="S-LAYER PROTEIN"/>
    <property type="match status" value="1"/>
</dbReference>
<dbReference type="InterPro" id="IPR018511">
    <property type="entry name" value="Hemolysin-typ_Ca-bd_CS"/>
</dbReference>
<comment type="caution">
    <text evidence="10">The sequence shown here is derived from an EMBL/GenBank/DDBJ whole genome shotgun (WGS) entry which is preliminary data.</text>
</comment>
<evidence type="ECO:0000256" key="7">
    <source>
        <dbReference type="ARBA" id="ARBA00023136"/>
    </source>
</evidence>
<evidence type="ECO:0000256" key="3">
    <source>
        <dbReference type="ARBA" id="ARBA00022525"/>
    </source>
</evidence>
<feature type="region of interest" description="Disordered" evidence="8">
    <location>
        <begin position="76"/>
        <end position="112"/>
    </location>
</feature>
<evidence type="ECO:0000313" key="11">
    <source>
        <dbReference type="Proteomes" id="UP000287168"/>
    </source>
</evidence>